<dbReference type="GeneID" id="88171480"/>
<dbReference type="PANTHER" id="PTHR31834">
    <property type="entry name" value="INITIATION-SPECIFIC ALPHA-1,6-MANNOSYLTRANSFERASE"/>
    <property type="match status" value="1"/>
</dbReference>
<dbReference type="AlphaFoldDB" id="A0AAX4H3S2"/>
<dbReference type="SUPFAM" id="SSF53448">
    <property type="entry name" value="Nucleotide-diphospho-sugar transferases"/>
    <property type="match status" value="1"/>
</dbReference>
<evidence type="ECO:0000256" key="8">
    <source>
        <dbReference type="ARBA" id="ARBA00023034"/>
    </source>
</evidence>
<name>A0AAX4H3S2_9ASCO</name>
<gene>
    <name evidence="10" type="ORF">PUMCH_000411</name>
</gene>
<dbReference type="KEGG" id="asau:88171480"/>
<dbReference type="EMBL" id="CP138894">
    <property type="protein sequence ID" value="WPK23183.1"/>
    <property type="molecule type" value="Genomic_DNA"/>
</dbReference>
<evidence type="ECO:0000313" key="10">
    <source>
        <dbReference type="EMBL" id="WPK23183.1"/>
    </source>
</evidence>
<keyword evidence="4" id="KW-0808">Transferase</keyword>
<comment type="subcellular location">
    <subcellularLocation>
        <location evidence="1">Golgi apparatus membrane</location>
        <topology evidence="1">Single-pass type II membrane protein</topology>
    </subcellularLocation>
</comment>
<keyword evidence="6" id="KW-0735">Signal-anchor</keyword>
<organism evidence="10 11">
    <name type="scientific">Australozyma saopauloensis</name>
    <dbReference type="NCBI Taxonomy" id="291208"/>
    <lineage>
        <taxon>Eukaryota</taxon>
        <taxon>Fungi</taxon>
        <taxon>Dikarya</taxon>
        <taxon>Ascomycota</taxon>
        <taxon>Saccharomycotina</taxon>
        <taxon>Pichiomycetes</taxon>
        <taxon>Metschnikowiaceae</taxon>
        <taxon>Australozyma</taxon>
    </lineage>
</organism>
<comment type="similarity">
    <text evidence="2">Belongs to the glycosyltransferase 32 family.</text>
</comment>
<dbReference type="Pfam" id="PF04488">
    <property type="entry name" value="Gly_transf_sug"/>
    <property type="match status" value="1"/>
</dbReference>
<dbReference type="InterPro" id="IPR039367">
    <property type="entry name" value="Och1-like"/>
</dbReference>
<dbReference type="FunFam" id="3.90.550.20:FF:000002">
    <property type="entry name" value="Initiation-specific alpha-1,6-mannosyltransferase"/>
    <property type="match status" value="1"/>
</dbReference>
<dbReference type="RefSeq" id="XP_062875570.1">
    <property type="nucleotide sequence ID" value="XM_063019500.1"/>
</dbReference>
<keyword evidence="8" id="KW-0333">Golgi apparatus</keyword>
<dbReference type="GO" id="GO:0006487">
    <property type="term" value="P:protein N-linked glycosylation"/>
    <property type="evidence" value="ECO:0007669"/>
    <property type="project" value="TreeGrafter"/>
</dbReference>
<evidence type="ECO:0000256" key="9">
    <source>
        <dbReference type="ARBA" id="ARBA00023136"/>
    </source>
</evidence>
<evidence type="ECO:0000256" key="7">
    <source>
        <dbReference type="ARBA" id="ARBA00022989"/>
    </source>
</evidence>
<proteinExistence type="inferred from homology"/>
<evidence type="ECO:0000256" key="3">
    <source>
        <dbReference type="ARBA" id="ARBA00022676"/>
    </source>
</evidence>
<dbReference type="PANTHER" id="PTHR31834:SF1">
    <property type="entry name" value="INITIATION-SPECIFIC ALPHA-1,6-MANNOSYLTRANSFERASE"/>
    <property type="match status" value="1"/>
</dbReference>
<keyword evidence="3" id="KW-0328">Glycosyltransferase</keyword>
<dbReference type="InterPro" id="IPR007577">
    <property type="entry name" value="GlycoTrfase_DXD_sugar-bd_CS"/>
</dbReference>
<keyword evidence="5" id="KW-0812">Transmembrane</keyword>
<reference evidence="10 11" key="1">
    <citation type="submission" date="2023-10" db="EMBL/GenBank/DDBJ databases">
        <title>Draft Genome Sequence of Candida saopaulonensis from a very Premature Infant with Sepsis.</title>
        <authorList>
            <person name="Ning Y."/>
            <person name="Dai R."/>
            <person name="Xiao M."/>
            <person name="Xu Y."/>
            <person name="Yan Q."/>
            <person name="Zhang L."/>
        </authorList>
    </citation>
    <scope>NUCLEOTIDE SEQUENCE [LARGE SCALE GENOMIC DNA]</scope>
    <source>
        <strain evidence="10 11">19XY460</strain>
    </source>
</reference>
<evidence type="ECO:0000256" key="5">
    <source>
        <dbReference type="ARBA" id="ARBA00022692"/>
    </source>
</evidence>
<evidence type="ECO:0000256" key="1">
    <source>
        <dbReference type="ARBA" id="ARBA00004323"/>
    </source>
</evidence>
<dbReference type="GO" id="GO:0000136">
    <property type="term" value="C:mannan polymerase complex"/>
    <property type="evidence" value="ECO:0007669"/>
    <property type="project" value="TreeGrafter"/>
</dbReference>
<keyword evidence="9" id="KW-0472">Membrane</keyword>
<keyword evidence="7" id="KW-1133">Transmembrane helix</keyword>
<accession>A0AAX4H3S2</accession>
<dbReference type="Gene3D" id="3.90.550.20">
    <property type="match status" value="1"/>
</dbReference>
<keyword evidence="11" id="KW-1185">Reference proteome</keyword>
<evidence type="ECO:0000256" key="6">
    <source>
        <dbReference type="ARBA" id="ARBA00022968"/>
    </source>
</evidence>
<dbReference type="Proteomes" id="UP001338582">
    <property type="component" value="Chromosome 1"/>
</dbReference>
<protein>
    <recommendedName>
        <fullName evidence="12">Initiation-specific alpha-1,6-mannosyltransferase</fullName>
    </recommendedName>
</protein>
<evidence type="ECO:0000256" key="4">
    <source>
        <dbReference type="ARBA" id="ARBA00022679"/>
    </source>
</evidence>
<dbReference type="GO" id="GO:0000009">
    <property type="term" value="F:alpha-1,6-mannosyltransferase activity"/>
    <property type="evidence" value="ECO:0007669"/>
    <property type="project" value="InterPro"/>
</dbReference>
<evidence type="ECO:0008006" key="12">
    <source>
        <dbReference type="Google" id="ProtNLM"/>
    </source>
</evidence>
<dbReference type="InterPro" id="IPR029044">
    <property type="entry name" value="Nucleotide-diphossugar_trans"/>
</dbReference>
<evidence type="ECO:0000256" key="2">
    <source>
        <dbReference type="ARBA" id="ARBA00009003"/>
    </source>
</evidence>
<sequence length="366" mass="41324">MIRIPRSRYSLAIITGLIFLIILLRSDGLAGPLRRVVPNSVRLQRDLERTKDWKETGLNFQSIKESRDPVLSKVKSQLAAEFPYAPEKGFAKNVWQTWKVGLDDGSFPHAYMSFQESWDEINPGYKHHVISDPQCDVMVKRLFKNIPDVVEAWNSMPKSILKADFFRYLILYAKGGVYSDIDTVSLKPISLWLSAQSSIYKKPNTAGLVVGIEADPDRPDWAEWYARRIQFCQWTIQAKKGHPMLRDLIAKIAEITLDRKRKGELTKVLGKDGGGDIMNWTGPGIFTDMVFEYLNGPFGGSAIVKGKTAQPVSWEIFTGMRVPILIDDVLVLPITSFSPNVGQMGAGDINDEWAYVHHMFSGSWKG</sequence>
<evidence type="ECO:0000313" key="11">
    <source>
        <dbReference type="Proteomes" id="UP001338582"/>
    </source>
</evidence>